<dbReference type="InterPro" id="IPR038869">
    <property type="entry name" value="DLT1"/>
</dbReference>
<protein>
    <recommendedName>
        <fullName evidence="3 7">Defect at low temperature protein 1</fullName>
    </recommendedName>
</protein>
<dbReference type="PANTHER" id="PTHR40021">
    <property type="entry name" value="DEFECT AT LOW TEMPERATURE PROTEIN 1"/>
    <property type="match status" value="1"/>
</dbReference>
<evidence type="ECO:0000256" key="7">
    <source>
        <dbReference type="RuleBase" id="RU367100"/>
    </source>
</evidence>
<evidence type="ECO:0000256" key="3">
    <source>
        <dbReference type="ARBA" id="ARBA00021353"/>
    </source>
</evidence>
<dbReference type="AlphaFoldDB" id="A0A067QME9"/>
<name>A0A067QME9_9AGAM</name>
<dbReference type="PANTHER" id="PTHR40021:SF1">
    <property type="entry name" value="DEFECT AT LOW TEMPERATURE PROTEIN 1"/>
    <property type="match status" value="1"/>
</dbReference>
<evidence type="ECO:0000313" key="9">
    <source>
        <dbReference type="Proteomes" id="UP000027265"/>
    </source>
</evidence>
<keyword evidence="5 7" id="KW-1133">Transmembrane helix</keyword>
<evidence type="ECO:0000256" key="6">
    <source>
        <dbReference type="ARBA" id="ARBA00023136"/>
    </source>
</evidence>
<gene>
    <name evidence="7" type="primary">DLT1</name>
    <name evidence="8" type="ORF">JAAARDRAFT_29858</name>
</gene>
<sequence>MPWNRRRRETTISEACYLLVVLITACVLAVSCIAILSQAVRNAPNRSWVENANAVVVGGSYVVVLVVSLAYCVKRRVAVRRRMQRIGRVYRIIGKSDTRQPIHEHILQEHARSCLVAYDSQPKEGYQDGWGGPKSKYPGVQYRSALLSTILTIDTLAHSLIPRHPPLRPHDRMLHHFRYIIPLLPKDEDGLTALHYYDSAIQLARHSSREPTEKEYEAGKEAADAIARMLEECRLEGDEASVSELNGSLPN</sequence>
<comment type="similarity">
    <text evidence="2 7">Belongs to the DLT1 family.</text>
</comment>
<dbReference type="InParanoid" id="A0A067QME9"/>
<dbReference type="GO" id="GO:0016020">
    <property type="term" value="C:membrane"/>
    <property type="evidence" value="ECO:0007669"/>
    <property type="project" value="UniProtKB-SubCell"/>
</dbReference>
<dbReference type="OrthoDB" id="337038at2759"/>
<dbReference type="Proteomes" id="UP000027265">
    <property type="component" value="Unassembled WGS sequence"/>
</dbReference>
<feature type="transmembrane region" description="Helical" evidence="7">
    <location>
        <begin position="52"/>
        <end position="73"/>
    </location>
</feature>
<evidence type="ECO:0000313" key="8">
    <source>
        <dbReference type="EMBL" id="KDQ63811.1"/>
    </source>
</evidence>
<evidence type="ECO:0000256" key="4">
    <source>
        <dbReference type="ARBA" id="ARBA00022692"/>
    </source>
</evidence>
<feature type="transmembrane region" description="Helical" evidence="7">
    <location>
        <begin position="15"/>
        <end position="40"/>
    </location>
</feature>
<keyword evidence="6 7" id="KW-0472">Membrane</keyword>
<evidence type="ECO:0000256" key="2">
    <source>
        <dbReference type="ARBA" id="ARBA00005550"/>
    </source>
</evidence>
<keyword evidence="4 7" id="KW-0812">Transmembrane</keyword>
<dbReference type="PROSITE" id="PS51257">
    <property type="entry name" value="PROKAR_LIPOPROTEIN"/>
    <property type="match status" value="1"/>
</dbReference>
<reference evidence="9" key="1">
    <citation type="journal article" date="2014" name="Proc. Natl. Acad. Sci. U.S.A.">
        <title>Extensive sampling of basidiomycete genomes demonstrates inadequacy of the white-rot/brown-rot paradigm for wood decay fungi.</title>
        <authorList>
            <person name="Riley R."/>
            <person name="Salamov A.A."/>
            <person name="Brown D.W."/>
            <person name="Nagy L.G."/>
            <person name="Floudas D."/>
            <person name="Held B.W."/>
            <person name="Levasseur A."/>
            <person name="Lombard V."/>
            <person name="Morin E."/>
            <person name="Otillar R."/>
            <person name="Lindquist E.A."/>
            <person name="Sun H."/>
            <person name="LaButti K.M."/>
            <person name="Schmutz J."/>
            <person name="Jabbour D."/>
            <person name="Luo H."/>
            <person name="Baker S.E."/>
            <person name="Pisabarro A.G."/>
            <person name="Walton J.D."/>
            <person name="Blanchette R.A."/>
            <person name="Henrissat B."/>
            <person name="Martin F."/>
            <person name="Cullen D."/>
            <person name="Hibbett D.S."/>
            <person name="Grigoriev I.V."/>
        </authorList>
    </citation>
    <scope>NUCLEOTIDE SEQUENCE [LARGE SCALE GENOMIC DNA]</scope>
    <source>
        <strain evidence="9">MUCL 33604</strain>
    </source>
</reference>
<dbReference type="STRING" id="933084.A0A067QME9"/>
<dbReference type="EMBL" id="KL197710">
    <property type="protein sequence ID" value="KDQ63811.1"/>
    <property type="molecule type" value="Genomic_DNA"/>
</dbReference>
<comment type="function">
    <text evidence="1 7">Required for growth under high-pressure and low-temperature conditions.</text>
</comment>
<comment type="subcellular location">
    <subcellularLocation>
        <location evidence="7">Membrane</location>
        <topology evidence="7">Multi-pass membrane protein</topology>
    </subcellularLocation>
</comment>
<keyword evidence="9" id="KW-1185">Reference proteome</keyword>
<proteinExistence type="inferred from homology"/>
<accession>A0A067QME9</accession>
<organism evidence="8 9">
    <name type="scientific">Jaapia argillacea MUCL 33604</name>
    <dbReference type="NCBI Taxonomy" id="933084"/>
    <lineage>
        <taxon>Eukaryota</taxon>
        <taxon>Fungi</taxon>
        <taxon>Dikarya</taxon>
        <taxon>Basidiomycota</taxon>
        <taxon>Agaricomycotina</taxon>
        <taxon>Agaricomycetes</taxon>
        <taxon>Agaricomycetidae</taxon>
        <taxon>Jaapiales</taxon>
        <taxon>Jaapiaceae</taxon>
        <taxon>Jaapia</taxon>
    </lineage>
</organism>
<evidence type="ECO:0000256" key="5">
    <source>
        <dbReference type="ARBA" id="ARBA00022989"/>
    </source>
</evidence>
<dbReference type="HOGENOM" id="CLU_088024_0_0_1"/>
<evidence type="ECO:0000256" key="1">
    <source>
        <dbReference type="ARBA" id="ARBA00002489"/>
    </source>
</evidence>